<reference evidence="1 2" key="1">
    <citation type="journal article" date="2016" name="Nat. Commun.">
        <title>Ectomycorrhizal ecology is imprinted in the genome of the dominant symbiotic fungus Cenococcum geophilum.</title>
        <authorList>
            <consortium name="DOE Joint Genome Institute"/>
            <person name="Peter M."/>
            <person name="Kohler A."/>
            <person name="Ohm R.A."/>
            <person name="Kuo A."/>
            <person name="Krutzmann J."/>
            <person name="Morin E."/>
            <person name="Arend M."/>
            <person name="Barry K.W."/>
            <person name="Binder M."/>
            <person name="Choi C."/>
            <person name="Clum A."/>
            <person name="Copeland A."/>
            <person name="Grisel N."/>
            <person name="Haridas S."/>
            <person name="Kipfer T."/>
            <person name="LaButti K."/>
            <person name="Lindquist E."/>
            <person name="Lipzen A."/>
            <person name="Maire R."/>
            <person name="Meier B."/>
            <person name="Mihaltcheva S."/>
            <person name="Molinier V."/>
            <person name="Murat C."/>
            <person name="Poggeler S."/>
            <person name="Quandt C.A."/>
            <person name="Sperisen C."/>
            <person name="Tritt A."/>
            <person name="Tisserant E."/>
            <person name="Crous P.W."/>
            <person name="Henrissat B."/>
            <person name="Nehls U."/>
            <person name="Egli S."/>
            <person name="Spatafora J.W."/>
            <person name="Grigoriev I.V."/>
            <person name="Martin F.M."/>
        </authorList>
    </citation>
    <scope>NUCLEOTIDE SEQUENCE [LARGE SCALE GENOMIC DNA]</scope>
    <source>
        <strain evidence="1 2">CBS 459.81</strain>
    </source>
</reference>
<proteinExistence type="predicted"/>
<sequence length="658" mass="71231">MDANAATKAINDKYTTLGGSTGSLGAATTGKLVEDAKTGFHIDYKNGSIYWSAKSKKAYAMFGAILQHWISLGGPKSSIGYPTTDENVGVYKKGRWNTFENKAVIVLAGAGVHCCSGPIYDKYMALGGPGESRANEFYPTTDVQRTSDGVATFQQFSGKLGPRIIYLVPKYGAVYIRGDIYKKWMALGGPNTILNGGHKLGYPVCDQTQEDHPEVNLTAHRIDFICNTGMKASIYELVVSGSNPAPCIIYGQILNKWLAIGGPTSRLNGGSCIGYPSTDELGSWDGARFNKFSSGAAIYWHPKLGSNLIYGQIYDKWMALGGPEAKLSSGTPIGYPNVDETGSWAGARFNTFNSSDYKPGFKAAIYWTARHGAVLITGPVYDKWKANGGPEAQLNGGTPIGYPIKDEQDDEGHICRFVNFSSEDDGGVKSSIYLTPRNEAVLVYGQIYDKWMALGGLGSFLSYPITDETSCGDKGGRYNDFLGGSIYWSPKTGPYEHKGPLPDTLGPDCFYKAPQTPDGGIWLPCDASTNQHVQFWSNGTVRWWGNIHADGAWQYSVIDTCTMTDADGQQYQFAYRNTVGGYMDKGDSEDHPWDISKQTDSIRLNWRAIVARMDVAPFADGQGAGFWGNLYGTFKGLFQDAGGVNGIVAIAGAIIAAC</sequence>
<dbReference type="InterPro" id="IPR013207">
    <property type="entry name" value="LGFP"/>
</dbReference>
<evidence type="ECO:0000313" key="1">
    <source>
        <dbReference type="EMBL" id="OCK74425.1"/>
    </source>
</evidence>
<dbReference type="OrthoDB" id="5411468at2759"/>
<gene>
    <name evidence="1" type="ORF">K432DRAFT_386816</name>
</gene>
<dbReference type="Pfam" id="PF08310">
    <property type="entry name" value="LGFP"/>
    <property type="match status" value="7"/>
</dbReference>
<keyword evidence="2" id="KW-1185">Reference proteome</keyword>
<dbReference type="EMBL" id="KV745481">
    <property type="protein sequence ID" value="OCK74425.1"/>
    <property type="molecule type" value="Genomic_DNA"/>
</dbReference>
<protein>
    <submittedName>
        <fullName evidence="1">Uncharacterized protein</fullName>
    </submittedName>
</protein>
<evidence type="ECO:0000313" key="2">
    <source>
        <dbReference type="Proteomes" id="UP000250266"/>
    </source>
</evidence>
<organism evidence="1 2">
    <name type="scientific">Lepidopterella palustris CBS 459.81</name>
    <dbReference type="NCBI Taxonomy" id="1314670"/>
    <lineage>
        <taxon>Eukaryota</taxon>
        <taxon>Fungi</taxon>
        <taxon>Dikarya</taxon>
        <taxon>Ascomycota</taxon>
        <taxon>Pezizomycotina</taxon>
        <taxon>Dothideomycetes</taxon>
        <taxon>Pleosporomycetidae</taxon>
        <taxon>Mytilinidiales</taxon>
        <taxon>Argynnaceae</taxon>
        <taxon>Lepidopterella</taxon>
    </lineage>
</organism>
<name>A0A8E2DZ57_9PEZI</name>
<dbReference type="Proteomes" id="UP000250266">
    <property type="component" value="Unassembled WGS sequence"/>
</dbReference>
<dbReference type="AlphaFoldDB" id="A0A8E2DZ57"/>
<accession>A0A8E2DZ57</accession>